<dbReference type="InterPro" id="IPR012341">
    <property type="entry name" value="6hp_glycosidase-like_sf"/>
</dbReference>
<evidence type="ECO:0000313" key="4">
    <source>
        <dbReference type="EMBL" id="XBH20164.1"/>
    </source>
</evidence>
<dbReference type="SUPFAM" id="SSF48208">
    <property type="entry name" value="Six-hairpin glycosidases"/>
    <property type="match status" value="1"/>
</dbReference>
<name>A0AAU7DQF7_9BACT</name>
<proteinExistence type="predicted"/>
<keyword evidence="2" id="KW-0808">Transferase</keyword>
<dbReference type="Pfam" id="PF17167">
    <property type="entry name" value="Glyco_hydro_94"/>
    <property type="match status" value="1"/>
</dbReference>
<dbReference type="EMBL" id="CP121196">
    <property type="protein sequence ID" value="XBH20164.1"/>
    <property type="molecule type" value="Genomic_DNA"/>
</dbReference>
<organism evidence="4">
    <name type="scientific">Telmatobacter sp. DSM 110680</name>
    <dbReference type="NCBI Taxonomy" id="3036704"/>
    <lineage>
        <taxon>Bacteria</taxon>
        <taxon>Pseudomonadati</taxon>
        <taxon>Acidobacteriota</taxon>
        <taxon>Terriglobia</taxon>
        <taxon>Terriglobales</taxon>
        <taxon>Acidobacteriaceae</taxon>
        <taxon>Telmatobacter</taxon>
    </lineage>
</organism>
<dbReference type="AlphaFoldDB" id="A0AAU7DQF7"/>
<feature type="domain" description="Glycosyl hydrolase 94 catalytic" evidence="3">
    <location>
        <begin position="3"/>
        <end position="105"/>
    </location>
</feature>
<evidence type="ECO:0000256" key="1">
    <source>
        <dbReference type="ARBA" id="ARBA00022676"/>
    </source>
</evidence>
<dbReference type="InterPro" id="IPR008928">
    <property type="entry name" value="6-hairpin_glycosidase_sf"/>
</dbReference>
<sequence length="328" mass="36507">MAESESVLNSAMAAWVFDEYARLLDYSSADSSLATEVRANADRHREATRSQWNGKWFKRAWLGPKLGWLGDTTLWIEPQPWAILSGATTPTQTSDLLHTINDQLRLGPLGAAQMSDGPDMRKVGGTNVGTLELGAIWPSLNQTLVWALARTHPATAWEEWKRNSLACHAEAYPDIWYGVWIGNDSYNSPLSKHPGGAANEPFFHGTDFPVLNLHSHACFLYSASKLLGMEFTPEGMAMNLEMPVDSYSFRSPLVGVVMTKDRVEGWYAPSRPGNWKLRITLPASATRKISRVEVNEKRTPVHNPASGMIEIAGESTLDSPLRWSVIWR</sequence>
<dbReference type="GO" id="GO:0016757">
    <property type="term" value="F:glycosyltransferase activity"/>
    <property type="evidence" value="ECO:0007669"/>
    <property type="project" value="UniProtKB-KW"/>
</dbReference>
<accession>A0AAU7DQF7</accession>
<evidence type="ECO:0000259" key="3">
    <source>
        <dbReference type="Pfam" id="PF17167"/>
    </source>
</evidence>
<dbReference type="InterPro" id="IPR033432">
    <property type="entry name" value="GH94_catalytic"/>
</dbReference>
<evidence type="ECO:0000256" key="2">
    <source>
        <dbReference type="ARBA" id="ARBA00022679"/>
    </source>
</evidence>
<gene>
    <name evidence="4" type="ORF">P8935_22265</name>
</gene>
<reference evidence="4" key="1">
    <citation type="submission" date="2023-03" db="EMBL/GenBank/DDBJ databases">
        <title>Edaphobacter sp.</title>
        <authorList>
            <person name="Huber K.J."/>
            <person name="Papendorf J."/>
            <person name="Pilke C."/>
            <person name="Bunk B."/>
            <person name="Sproeer C."/>
            <person name="Pester M."/>
        </authorList>
    </citation>
    <scope>NUCLEOTIDE SEQUENCE</scope>
    <source>
        <strain evidence="4">DSM 110680</strain>
    </source>
</reference>
<dbReference type="GO" id="GO:0005975">
    <property type="term" value="P:carbohydrate metabolic process"/>
    <property type="evidence" value="ECO:0007669"/>
    <property type="project" value="InterPro"/>
</dbReference>
<dbReference type="Gene3D" id="1.50.10.10">
    <property type="match status" value="1"/>
</dbReference>
<protein>
    <recommendedName>
        <fullName evidence="3">Glycosyl hydrolase 94 catalytic domain-containing protein</fullName>
    </recommendedName>
</protein>
<dbReference type="RefSeq" id="WP_348265367.1">
    <property type="nucleotide sequence ID" value="NZ_CP121196.1"/>
</dbReference>
<keyword evidence="1" id="KW-0328">Glycosyltransferase</keyword>